<dbReference type="Gene3D" id="2.60.40.10">
    <property type="entry name" value="Immunoglobulins"/>
    <property type="match status" value="1"/>
</dbReference>
<feature type="compositionally biased region" description="Polar residues" evidence="1">
    <location>
        <begin position="154"/>
        <end position="163"/>
    </location>
</feature>
<organism evidence="3 4">
    <name type="scientific">Capsulimonas corticalis</name>
    <dbReference type="NCBI Taxonomy" id="2219043"/>
    <lineage>
        <taxon>Bacteria</taxon>
        <taxon>Bacillati</taxon>
        <taxon>Armatimonadota</taxon>
        <taxon>Armatimonadia</taxon>
        <taxon>Capsulimonadales</taxon>
        <taxon>Capsulimonadaceae</taxon>
        <taxon>Capsulimonas</taxon>
    </lineage>
</organism>
<proteinExistence type="predicted"/>
<dbReference type="SUPFAM" id="SSF101898">
    <property type="entry name" value="NHL repeat"/>
    <property type="match status" value="1"/>
</dbReference>
<feature type="region of interest" description="Disordered" evidence="1">
    <location>
        <begin position="1224"/>
        <end position="1260"/>
    </location>
</feature>
<dbReference type="Gene3D" id="2.130.10.10">
    <property type="entry name" value="YVTN repeat-like/Quinoprotein amine dehydrogenase"/>
    <property type="match status" value="1"/>
</dbReference>
<gene>
    <name evidence="3" type="ORF">CCAX7_32920</name>
</gene>
<feature type="compositionally biased region" description="Low complexity" evidence="1">
    <location>
        <begin position="1238"/>
        <end position="1260"/>
    </location>
</feature>
<keyword evidence="4" id="KW-1185">Reference proteome</keyword>
<name>A0A402CYN4_9BACT</name>
<dbReference type="PROSITE" id="PS51494">
    <property type="entry name" value="SPOIVB"/>
    <property type="match status" value="1"/>
</dbReference>
<feature type="region of interest" description="Disordered" evidence="1">
    <location>
        <begin position="154"/>
        <end position="175"/>
    </location>
</feature>
<keyword evidence="2" id="KW-0732">Signal</keyword>
<feature type="compositionally biased region" description="Polar residues" evidence="1">
    <location>
        <begin position="667"/>
        <end position="677"/>
    </location>
</feature>
<protein>
    <submittedName>
        <fullName evidence="3">Uncharacterized protein</fullName>
    </submittedName>
</protein>
<dbReference type="InterPro" id="IPR015943">
    <property type="entry name" value="WD40/YVTN_repeat-like_dom_sf"/>
</dbReference>
<dbReference type="InterPro" id="IPR014756">
    <property type="entry name" value="Ig_E-set"/>
</dbReference>
<reference evidence="3 4" key="1">
    <citation type="journal article" date="2019" name="Int. J. Syst. Evol. Microbiol.">
        <title>Capsulimonas corticalis gen. nov., sp. nov., an aerobic capsulated bacterium, of a novel bacterial order, Capsulimonadales ord. nov., of the class Armatimonadia of the phylum Armatimonadetes.</title>
        <authorList>
            <person name="Li J."/>
            <person name="Kudo C."/>
            <person name="Tonouchi A."/>
        </authorList>
    </citation>
    <scope>NUCLEOTIDE SEQUENCE [LARGE SCALE GENOMIC DNA]</scope>
    <source>
        <strain evidence="3 4">AX-7</strain>
    </source>
</reference>
<evidence type="ECO:0000256" key="2">
    <source>
        <dbReference type="SAM" id="SignalP"/>
    </source>
</evidence>
<dbReference type="SUPFAM" id="SSF81296">
    <property type="entry name" value="E set domains"/>
    <property type="match status" value="1"/>
</dbReference>
<evidence type="ECO:0000313" key="3">
    <source>
        <dbReference type="EMBL" id="BDI31241.1"/>
    </source>
</evidence>
<dbReference type="Proteomes" id="UP000287394">
    <property type="component" value="Chromosome"/>
</dbReference>
<dbReference type="InterPro" id="IPR008763">
    <property type="entry name" value="Peptidase_S55"/>
</dbReference>
<dbReference type="EMBL" id="AP025739">
    <property type="protein sequence ID" value="BDI31241.1"/>
    <property type="molecule type" value="Genomic_DNA"/>
</dbReference>
<feature type="signal peptide" evidence="2">
    <location>
        <begin position="1"/>
        <end position="22"/>
    </location>
</feature>
<feature type="chain" id="PRO_5043747401" evidence="2">
    <location>
        <begin position="23"/>
        <end position="1460"/>
    </location>
</feature>
<sequence length="1460" mass="152717">MKYRPGAAALAAISLLATGASARPTISAPHPNASHRFVFDTKKFMRVSELRPGMRGYALSVFKGTKIEKFDIEILGVVAKFNNGKDYILFRALNGPSVTRKLNIAHGMSGSPIYINGRLVGAISMGIPGTQFAKDPIALATPIEEMFDAWSPDLPSNPNSISASPDAGGKSYGGSYSATPISPDAASRLGNFQQMDIPLVVSGVSAHGVSQLNSLLAPYHFDVMAGGGSAPTDNNPLAQHATLEPGSAVGVSLVQGDVDMTATGTVTYRDGNRLLLFGHPLSSLGPIDAALTTAYVVDIFPSYQDSIKLGAPIKTVGRIFQDRPYSVGAQIGPMPKMIPMTVTVDDQSIKRTKTYRVRIIDHPLLTAQFVTYVAGQAISQLHGQPGDTVATVSFDADVEEIGHVHRSNTYYDALSIDQSAVGDLDNFVRLLSANPFYPLSLKSLKMNVTIRDSHDTAEIQRIFVKQSKFAPGDTIDVGVVMKPYKREQVLRTVQVKVPSATPNGPLTLSVKGGGSDGGSVSLGGIIIMRTSAPGSPVSNVSQLVKQFEEKPHNDDLVARLVLPTVAVNIEGEKLSNLPPTYAAVMASSRSTGLKTERDDVKVTQKTPYIVSGSQSLTITIEKKSFSETPQDTRQAPAAPQPAQPAAGGASTDLSAGQDDGSDDESSTLDTSGASPNNLMAFPGMGASSDVTSSQFAAAPATPATPATPSPATPAAPALPAAATAPAATATPPVATVTPVVKPVGRLASVWRQDAGADFIGGKLENTSVTSKGDLRLSPPLTKLAETPETYVWALLPDGAGSVYAGTGDRGFVDKIDADGKAHVFYKTSELEVTALARDGEGNVYAGAMPKGRVFKISPNGQGHLWYTAPEHYVTSLVYDAPRKRVLVATGGASGGVYAVSESGIGTRLLQTPDAHVLSLAINSAGDLYAGTSPDGVIYKIDLQGKSKVFYDLTEASVASLATDSAGNVYAGTAPKGAIYRITPDGVGKSLYDRITAPVLSLHSDKMDNVYASSGSTIYKVLPDQTVEIFVSKDDEQFLTSAVENDGSAVYAGAGTVGAVYKIASATTNALTGHFESTIHDAGRTARWGSLQWSADQPAGTTVEVRTRSGDTSLPDASWTAWSAPYTKPQGEPITSPAARYLQYQVTFQSSESAMKAGQAPQLHSVTAYYLPKNQPPTVKITSPATGDALSKTATLRWSASDPDQDTLTYDLSYSSDAGKTWTPIKKHVPTAPTPPAATPTAPGAPAAGAKPATPAAAPAAPAKLTYDQRLALMKADLAKHPEIPAGIREQLLAQAPDIIHKAMANEAANPAPAPVAAVKDTSFAWDTTDVADGQYEVRVVASDKSSNPKDALTAESISGIITIANKAPALTTSAPVVGTDKTVTIQGTATSSSVFVKAVQYRVDNGDWMAAAPDDGLFDSTHEAFSFTTIPLTTGAHTIQIQSLDMAGNSATSTVKTDVK</sequence>
<evidence type="ECO:0000256" key="1">
    <source>
        <dbReference type="SAM" id="MobiDB-lite"/>
    </source>
</evidence>
<dbReference type="RefSeq" id="WP_119322461.1">
    <property type="nucleotide sequence ID" value="NZ_AP025739.1"/>
</dbReference>
<evidence type="ECO:0000313" key="4">
    <source>
        <dbReference type="Proteomes" id="UP000287394"/>
    </source>
</evidence>
<dbReference type="Pfam" id="PF05580">
    <property type="entry name" value="Peptidase_S55"/>
    <property type="match status" value="1"/>
</dbReference>
<accession>A0A402CYN4</accession>
<dbReference type="KEGG" id="ccot:CCAX7_32920"/>
<dbReference type="InterPro" id="IPR013783">
    <property type="entry name" value="Ig-like_fold"/>
</dbReference>
<feature type="region of interest" description="Disordered" evidence="1">
    <location>
        <begin position="625"/>
        <end position="718"/>
    </location>
</feature>
<dbReference type="OrthoDB" id="264074at2"/>